<feature type="domain" description="DUF1980" evidence="2">
    <location>
        <begin position="144"/>
        <end position="242"/>
    </location>
</feature>
<feature type="transmembrane region" description="Helical" evidence="1">
    <location>
        <begin position="12"/>
        <end position="29"/>
    </location>
</feature>
<dbReference type="PANTHER" id="PTHR40047:SF1">
    <property type="entry name" value="UPF0703 PROTEIN YCGQ"/>
    <property type="match status" value="1"/>
</dbReference>
<dbReference type="NCBIfam" id="TIGR03943">
    <property type="entry name" value="TIGR03943 family putative permease subunit"/>
    <property type="match status" value="1"/>
</dbReference>
<evidence type="ECO:0000313" key="4">
    <source>
        <dbReference type="Proteomes" id="UP000807825"/>
    </source>
</evidence>
<dbReference type="InterPro" id="IPR015402">
    <property type="entry name" value="DUF1980"/>
</dbReference>
<evidence type="ECO:0000313" key="3">
    <source>
        <dbReference type="EMBL" id="MBI5252138.1"/>
    </source>
</evidence>
<comment type="caution">
    <text evidence="3">The sequence shown here is derived from an EMBL/GenBank/DDBJ whole genome shotgun (WGS) entry which is preliminary data.</text>
</comment>
<feature type="transmembrane region" description="Helical" evidence="1">
    <location>
        <begin position="49"/>
        <end position="68"/>
    </location>
</feature>
<keyword evidence="1" id="KW-0812">Transmembrane</keyword>
<sequence length="244" mass="27155">MDSNRNKASFARLLQLIVLVPWIAAFWVLLQRMGGKPLLGKFLRPDYWWLVEAGTAILVIFLISLVYCNPRGGGRRGVSLVVQMGIMILPLLYLPTSVVSQLSPEAVKKRSFHMAQSRPITTDTASTSGLNADLSENPSLLRLVLEPAPYEGREISVTGMVYWDEQLPENMFFCYQLLMFCCAADAKPIGVLVQYDKSQTLAKSSWVKAEGTVGSANIMDKRVIRISATTVESIEPPKDPYLLQ</sequence>
<dbReference type="Pfam" id="PF21537">
    <property type="entry name" value="DUF1980_C"/>
    <property type="match status" value="1"/>
</dbReference>
<dbReference type="AlphaFoldDB" id="A0A9D6V7H7"/>
<dbReference type="EMBL" id="JACRDE010000571">
    <property type="protein sequence ID" value="MBI5252138.1"/>
    <property type="molecule type" value="Genomic_DNA"/>
</dbReference>
<dbReference type="Proteomes" id="UP000807825">
    <property type="component" value="Unassembled WGS sequence"/>
</dbReference>
<keyword evidence="1" id="KW-1133">Transmembrane helix</keyword>
<feature type="transmembrane region" description="Helical" evidence="1">
    <location>
        <begin position="80"/>
        <end position="102"/>
    </location>
</feature>
<dbReference type="InterPro" id="IPR048447">
    <property type="entry name" value="DUF1980_C"/>
</dbReference>
<protein>
    <submittedName>
        <fullName evidence="3">TIGR03943 family protein</fullName>
    </submittedName>
</protein>
<name>A0A9D6V7H7_9BACT</name>
<dbReference type="InterPro" id="IPR052955">
    <property type="entry name" value="UPF0703_membrane_permease"/>
</dbReference>
<evidence type="ECO:0000259" key="2">
    <source>
        <dbReference type="Pfam" id="PF21537"/>
    </source>
</evidence>
<evidence type="ECO:0000256" key="1">
    <source>
        <dbReference type="SAM" id="Phobius"/>
    </source>
</evidence>
<accession>A0A9D6V7H7</accession>
<reference evidence="3" key="1">
    <citation type="submission" date="2020-07" db="EMBL/GenBank/DDBJ databases">
        <title>Huge and variable diversity of episymbiotic CPR bacteria and DPANN archaea in groundwater ecosystems.</title>
        <authorList>
            <person name="He C.Y."/>
            <person name="Keren R."/>
            <person name="Whittaker M."/>
            <person name="Farag I.F."/>
            <person name="Doudna J."/>
            <person name="Cate J.H.D."/>
            <person name="Banfield J.F."/>
        </authorList>
    </citation>
    <scope>NUCLEOTIDE SEQUENCE</scope>
    <source>
        <strain evidence="3">NC_groundwater_1664_Pr3_B-0.1um_52_9</strain>
    </source>
</reference>
<dbReference type="PANTHER" id="PTHR40047">
    <property type="entry name" value="UPF0703 PROTEIN YCGQ"/>
    <property type="match status" value="1"/>
</dbReference>
<proteinExistence type="predicted"/>
<keyword evidence="1" id="KW-0472">Membrane</keyword>
<organism evidence="3 4">
    <name type="scientific">Desulfomonile tiedjei</name>
    <dbReference type="NCBI Taxonomy" id="2358"/>
    <lineage>
        <taxon>Bacteria</taxon>
        <taxon>Pseudomonadati</taxon>
        <taxon>Thermodesulfobacteriota</taxon>
        <taxon>Desulfomonilia</taxon>
        <taxon>Desulfomonilales</taxon>
        <taxon>Desulfomonilaceae</taxon>
        <taxon>Desulfomonile</taxon>
    </lineage>
</organism>
<gene>
    <name evidence="3" type="ORF">HY912_21800</name>
</gene>